<feature type="transmembrane region" description="Helical" evidence="1">
    <location>
        <begin position="199"/>
        <end position="219"/>
    </location>
</feature>
<name>A0A8S1RZK5_PAROT</name>
<proteinExistence type="predicted"/>
<evidence type="ECO:0000313" key="3">
    <source>
        <dbReference type="Proteomes" id="UP000683925"/>
    </source>
</evidence>
<dbReference type="OMA" id="HEETYSH"/>
<reference evidence="2" key="1">
    <citation type="submission" date="2021-01" db="EMBL/GenBank/DDBJ databases">
        <authorList>
            <consortium name="Genoscope - CEA"/>
            <person name="William W."/>
        </authorList>
    </citation>
    <scope>NUCLEOTIDE SEQUENCE</scope>
</reference>
<keyword evidence="1" id="KW-0812">Transmembrane</keyword>
<feature type="transmembrane region" description="Helical" evidence="1">
    <location>
        <begin position="251"/>
        <end position="267"/>
    </location>
</feature>
<evidence type="ECO:0000256" key="1">
    <source>
        <dbReference type="SAM" id="Phobius"/>
    </source>
</evidence>
<evidence type="ECO:0000313" key="2">
    <source>
        <dbReference type="EMBL" id="CAD8132525.1"/>
    </source>
</evidence>
<keyword evidence="1" id="KW-0472">Membrane</keyword>
<feature type="transmembrane region" description="Helical" evidence="1">
    <location>
        <begin position="301"/>
        <end position="320"/>
    </location>
</feature>
<dbReference type="EMBL" id="CAJJDP010000001">
    <property type="protein sequence ID" value="CAD8132525.1"/>
    <property type="molecule type" value="Genomic_DNA"/>
</dbReference>
<gene>
    <name evidence="2" type="ORF">POCTA_138.1.T0030481</name>
</gene>
<dbReference type="PANTHER" id="PTHR38934:SF6">
    <property type="entry name" value="CHROMOSOME UNDETERMINED SCAFFOLD_176, WHOLE GENOME SHOTGUN SEQUENCE"/>
    <property type="match status" value="1"/>
</dbReference>
<feature type="transmembrane region" description="Helical" evidence="1">
    <location>
        <begin position="6"/>
        <end position="24"/>
    </location>
</feature>
<accession>A0A8S1RZK5</accession>
<feature type="transmembrane region" description="Helical" evidence="1">
    <location>
        <begin position="273"/>
        <end position="289"/>
    </location>
</feature>
<keyword evidence="3" id="KW-1185">Reference proteome</keyword>
<evidence type="ECO:0008006" key="4">
    <source>
        <dbReference type="Google" id="ProtNLM"/>
    </source>
</evidence>
<dbReference type="PANTHER" id="PTHR38934">
    <property type="entry name" value="HYPHALLY REGULATED CELL WALL PROTEIN 1"/>
    <property type="match status" value="1"/>
</dbReference>
<dbReference type="Proteomes" id="UP000683925">
    <property type="component" value="Unassembled WGS sequence"/>
</dbReference>
<keyword evidence="1" id="KW-1133">Transmembrane helix</keyword>
<feature type="transmembrane region" description="Helical" evidence="1">
    <location>
        <begin position="161"/>
        <end position="179"/>
    </location>
</feature>
<protein>
    <recommendedName>
        <fullName evidence="4">Transmembrane protein</fullName>
    </recommendedName>
</protein>
<dbReference type="OrthoDB" id="10485214at2759"/>
<sequence length="345" mass="40801">MISISGLAFLSGNAILFFNLLDLLQSLSYITYMQYSFPPHLIQYLNTFTKVSLKPILDYFRIDEILSYLNGGSLPFQSKKSNQNQSNPLNQFYLLNAKSCYFSIFASLITQLISRLLTSQKIEKLHNILFQKFQKSLRYLRIDKLFSQKLQKFCCKFKNEYFSFGIFKVYFAILHQLLFSTLLQFPDYSFNSPLKAFNSINAIIGLVIIVYISLQLLSITSANKKDRQKWLYFYQDSKSEFWAANYRSFQIYRIMFYIVTIVVALDYPQVQSILLSMFSIFYLSYLLKYKPLQSMYEYAKLISREFFFIIITGSFLIYSFEFDQNQLLLYGWIHIALFLSCQFLT</sequence>
<organism evidence="2 3">
    <name type="scientific">Paramecium octaurelia</name>
    <dbReference type="NCBI Taxonomy" id="43137"/>
    <lineage>
        <taxon>Eukaryota</taxon>
        <taxon>Sar</taxon>
        <taxon>Alveolata</taxon>
        <taxon>Ciliophora</taxon>
        <taxon>Intramacronucleata</taxon>
        <taxon>Oligohymenophorea</taxon>
        <taxon>Peniculida</taxon>
        <taxon>Parameciidae</taxon>
        <taxon>Paramecium</taxon>
    </lineage>
</organism>
<comment type="caution">
    <text evidence="2">The sequence shown here is derived from an EMBL/GenBank/DDBJ whole genome shotgun (WGS) entry which is preliminary data.</text>
</comment>
<feature type="transmembrane region" description="Helical" evidence="1">
    <location>
        <begin position="326"/>
        <end position="344"/>
    </location>
</feature>
<dbReference type="AlphaFoldDB" id="A0A8S1RZK5"/>